<feature type="transmembrane region" description="Helical" evidence="1">
    <location>
        <begin position="88"/>
        <end position="112"/>
    </location>
</feature>
<feature type="transmembrane region" description="Helical" evidence="1">
    <location>
        <begin position="145"/>
        <end position="165"/>
    </location>
</feature>
<dbReference type="STRING" id="36847.CLNEO_24750"/>
<gene>
    <name evidence="2" type="ORF">CLNEO_24750</name>
</gene>
<accession>A0A136WCF9</accession>
<name>A0A136WCF9_9FIRM</name>
<comment type="caution">
    <text evidence="2">The sequence shown here is derived from an EMBL/GenBank/DDBJ whole genome shotgun (WGS) entry which is preliminary data.</text>
</comment>
<sequence length="304" mass="32789">MYYLLSILAGVVISAMVSLNGRLTASYGTYSAAVIIHIVGVIFATSICVIRKEHIQIKSRAPLWAYFGGVIGVLTTLFNNYAYGHITITNIVALGLLGQSITSVVLDSFGWLGVEKRRIHKSSIVGYLTAIIGIFIMMDNSVSEAVFAVVLSLNSGITVVLSRTVNSRLSTETSPLVGSLINHLVGLPICIALALCLQRPVWLMPTGTKLWMYLGGALGVVTVLLLNITVPRVSAFRLTLLSFVGQIFTGIILDLALGLECSTFTFVGGLIITAGLLANMMLEYWNNCRIQKKNHIGAAPEQQK</sequence>
<evidence type="ECO:0000256" key="1">
    <source>
        <dbReference type="SAM" id="Phobius"/>
    </source>
</evidence>
<protein>
    <submittedName>
        <fullName evidence="2">EamA-like transporter family protein</fullName>
    </submittedName>
</protein>
<feature type="transmembrane region" description="Helical" evidence="1">
    <location>
        <begin position="177"/>
        <end position="198"/>
    </location>
</feature>
<dbReference type="RefSeq" id="WP_066089660.1">
    <property type="nucleotide sequence ID" value="NZ_LRVM01000010.1"/>
</dbReference>
<feature type="transmembrane region" description="Helical" evidence="1">
    <location>
        <begin position="30"/>
        <end position="51"/>
    </location>
</feature>
<dbReference type="AlphaFoldDB" id="A0A136WCF9"/>
<dbReference type="GO" id="GO:0005886">
    <property type="term" value="C:plasma membrane"/>
    <property type="evidence" value="ECO:0007669"/>
    <property type="project" value="TreeGrafter"/>
</dbReference>
<evidence type="ECO:0000313" key="3">
    <source>
        <dbReference type="Proteomes" id="UP000070539"/>
    </source>
</evidence>
<dbReference type="InterPro" id="IPR006750">
    <property type="entry name" value="YdcZ"/>
</dbReference>
<keyword evidence="3" id="KW-1185">Reference proteome</keyword>
<dbReference type="EMBL" id="LRVM01000010">
    <property type="protein sequence ID" value="KXL52126.1"/>
    <property type="molecule type" value="Genomic_DNA"/>
</dbReference>
<keyword evidence="1" id="KW-0472">Membrane</keyword>
<keyword evidence="1" id="KW-1133">Transmembrane helix</keyword>
<dbReference type="Proteomes" id="UP000070539">
    <property type="component" value="Unassembled WGS sequence"/>
</dbReference>
<feature type="transmembrane region" description="Helical" evidence="1">
    <location>
        <begin position="235"/>
        <end position="257"/>
    </location>
</feature>
<dbReference type="Pfam" id="PF04657">
    <property type="entry name" value="DMT_YdcZ"/>
    <property type="match status" value="2"/>
</dbReference>
<feature type="transmembrane region" description="Helical" evidence="1">
    <location>
        <begin position="124"/>
        <end position="139"/>
    </location>
</feature>
<reference evidence="2 3" key="1">
    <citation type="submission" date="2016-01" db="EMBL/GenBank/DDBJ databases">
        <title>Genome sequence of Clostridium neopropionicum X4, DSM-3847.</title>
        <authorList>
            <person name="Poehlein A."/>
            <person name="Beck M.H."/>
            <person name="Bengelsdorf F.R."/>
            <person name="Daniel R."/>
            <person name="Duerre P."/>
        </authorList>
    </citation>
    <scope>NUCLEOTIDE SEQUENCE [LARGE SCALE GENOMIC DNA]</scope>
    <source>
        <strain evidence="2 3">DSM-3847</strain>
    </source>
</reference>
<dbReference type="OrthoDB" id="1654616at2"/>
<dbReference type="PANTHER" id="PTHR34821">
    <property type="entry name" value="INNER MEMBRANE PROTEIN YDCZ"/>
    <property type="match status" value="1"/>
</dbReference>
<keyword evidence="1" id="KW-0812">Transmembrane</keyword>
<feature type="transmembrane region" description="Helical" evidence="1">
    <location>
        <begin position="63"/>
        <end position="82"/>
    </location>
</feature>
<feature type="transmembrane region" description="Helical" evidence="1">
    <location>
        <begin position="263"/>
        <end position="282"/>
    </location>
</feature>
<evidence type="ECO:0000313" key="2">
    <source>
        <dbReference type="EMBL" id="KXL52126.1"/>
    </source>
</evidence>
<feature type="transmembrane region" description="Helical" evidence="1">
    <location>
        <begin position="210"/>
        <end position="228"/>
    </location>
</feature>
<dbReference type="PANTHER" id="PTHR34821:SF2">
    <property type="entry name" value="INNER MEMBRANE PROTEIN YDCZ"/>
    <property type="match status" value="1"/>
</dbReference>
<proteinExistence type="predicted"/>
<organism evidence="2 3">
    <name type="scientific">Anaerotignum neopropionicum</name>
    <dbReference type="NCBI Taxonomy" id="36847"/>
    <lineage>
        <taxon>Bacteria</taxon>
        <taxon>Bacillati</taxon>
        <taxon>Bacillota</taxon>
        <taxon>Clostridia</taxon>
        <taxon>Lachnospirales</taxon>
        <taxon>Anaerotignaceae</taxon>
        <taxon>Anaerotignum</taxon>
    </lineage>
</organism>